<sequence>MEQITLIPSDKLKPSIVNVRQRVDPERVRALAEDIAVRGLLHPLVVRREDDYYGVVSGRMRLEAIKLLQREKPEVFAKLFANGVPCQVRELSDQEALELSLAENLRQNTLTPEEVGLGLARLHELGLSEEEISLRLMLALDQVRRALRLYRKVQHIQERVHGSRPGRPPSSERRRGVSRTGIAVVASVLDRLSARGEIKPQERDALLDYVARRAGELGLSTSELEIVAKRVWTNPSLAEPSRLERVMREVARLEMVERVVALRRDLVERVEDYARSRSVTFDEAVNELLEEGLAKRAKIGS</sequence>
<dbReference type="RefSeq" id="WP_052884603.1">
    <property type="nucleotide sequence ID" value="NZ_CP009961.1"/>
</dbReference>
<dbReference type="OrthoDB" id="11840at2157"/>
<dbReference type="SUPFAM" id="SSF109709">
    <property type="entry name" value="KorB DNA-binding domain-like"/>
    <property type="match status" value="1"/>
</dbReference>
<organism evidence="3 4">
    <name type="scientific">Infirmifilum uzonense</name>
    <dbReference type="NCBI Taxonomy" id="1550241"/>
    <lineage>
        <taxon>Archaea</taxon>
        <taxon>Thermoproteota</taxon>
        <taxon>Thermoprotei</taxon>
        <taxon>Thermofilales</taxon>
        <taxon>Thermofilaceae</taxon>
        <taxon>Infirmifilum</taxon>
    </lineage>
</organism>
<feature type="domain" description="ParB-like N-terminal" evidence="2">
    <location>
        <begin position="5"/>
        <end position="105"/>
    </location>
</feature>
<keyword evidence="4" id="KW-1185">Reference proteome</keyword>
<dbReference type="SUPFAM" id="SSF110849">
    <property type="entry name" value="ParB/Sulfiredoxin"/>
    <property type="match status" value="1"/>
</dbReference>
<dbReference type="AlphaFoldDB" id="A0A0F7FIL2"/>
<evidence type="ECO:0000313" key="3">
    <source>
        <dbReference type="EMBL" id="AKG39067.1"/>
    </source>
</evidence>
<dbReference type="EMBL" id="CP009961">
    <property type="protein sequence ID" value="AKG39067.1"/>
    <property type="molecule type" value="Genomic_DNA"/>
</dbReference>
<dbReference type="PANTHER" id="PTHR33375:SF1">
    <property type="entry name" value="CHROMOSOME-PARTITIONING PROTEIN PARB-RELATED"/>
    <property type="match status" value="1"/>
</dbReference>
<dbReference type="PATRIC" id="fig|1550241.5.peg.1491"/>
<dbReference type="Proteomes" id="UP000067434">
    <property type="component" value="Chromosome"/>
</dbReference>
<reference evidence="3 4" key="1">
    <citation type="journal article" date="2015" name="Stand. Genomic Sci.">
        <title>Complete genome sequence of and proposal of Thermofilum uzonense sp. nov. a novel hyperthermophilic crenarchaeon and emended description of the genus Thermofilum.</title>
        <authorList>
            <person name="Toshchakov S.V."/>
            <person name="Korzhenkov A.A."/>
            <person name="Samarov N.I."/>
            <person name="Mazunin I.O."/>
            <person name="Mozhey O.I."/>
            <person name="Shmyr I.S."/>
            <person name="Derbikova K.S."/>
            <person name="Taranov E.A."/>
            <person name="Dominova I.N."/>
            <person name="Bonch-Osmolovskaya E.A."/>
            <person name="Patrushev M.V."/>
            <person name="Podosokorskaya O.A."/>
            <person name="Kublanov I.V."/>
        </authorList>
    </citation>
    <scope>NUCLEOTIDE SEQUENCE [LARGE SCALE GENOMIC DNA]</scope>
    <source>
        <strain evidence="3 4">1807-2</strain>
    </source>
</reference>
<dbReference type="InterPro" id="IPR003115">
    <property type="entry name" value="ParB_N"/>
</dbReference>
<dbReference type="Pfam" id="PF02195">
    <property type="entry name" value="ParB_N"/>
    <property type="match status" value="1"/>
</dbReference>
<dbReference type="HOGENOM" id="CLU_923239_0_0_2"/>
<dbReference type="GeneID" id="25402006"/>
<dbReference type="GO" id="GO:0007059">
    <property type="term" value="P:chromosome segregation"/>
    <property type="evidence" value="ECO:0007669"/>
    <property type="project" value="TreeGrafter"/>
</dbReference>
<dbReference type="SMART" id="SM00470">
    <property type="entry name" value="ParB"/>
    <property type="match status" value="1"/>
</dbReference>
<dbReference type="InterPro" id="IPR036086">
    <property type="entry name" value="ParB/Sulfiredoxin_sf"/>
</dbReference>
<dbReference type="KEGG" id="thf:MA03_07205"/>
<dbReference type="Gene3D" id="1.10.10.2830">
    <property type="match status" value="1"/>
</dbReference>
<dbReference type="GO" id="GO:0005694">
    <property type="term" value="C:chromosome"/>
    <property type="evidence" value="ECO:0007669"/>
    <property type="project" value="TreeGrafter"/>
</dbReference>
<dbReference type="PANTHER" id="PTHR33375">
    <property type="entry name" value="CHROMOSOME-PARTITIONING PROTEIN PARB-RELATED"/>
    <property type="match status" value="1"/>
</dbReference>
<protein>
    <recommendedName>
        <fullName evidence="2">ParB-like N-terminal domain-containing protein</fullName>
    </recommendedName>
</protein>
<gene>
    <name evidence="3" type="ORF">MA03_07205</name>
</gene>
<dbReference type="Gene3D" id="3.90.1530.30">
    <property type="match status" value="1"/>
</dbReference>
<proteinExistence type="predicted"/>
<accession>A0A0F7FIL2</accession>
<evidence type="ECO:0000313" key="4">
    <source>
        <dbReference type="Proteomes" id="UP000067434"/>
    </source>
</evidence>
<name>A0A0F7FIL2_9CREN</name>
<dbReference type="InterPro" id="IPR050336">
    <property type="entry name" value="Chromosome_partition/occlusion"/>
</dbReference>
<evidence type="ECO:0000259" key="2">
    <source>
        <dbReference type="SMART" id="SM00470"/>
    </source>
</evidence>
<evidence type="ECO:0000256" key="1">
    <source>
        <dbReference type="SAM" id="MobiDB-lite"/>
    </source>
</evidence>
<feature type="region of interest" description="Disordered" evidence="1">
    <location>
        <begin position="158"/>
        <end position="178"/>
    </location>
</feature>